<proteinExistence type="predicted"/>
<accession>A0A0N4XKU8</accession>
<keyword evidence="1" id="KW-0732">Signal</keyword>
<protein>
    <submittedName>
        <fullName evidence="2 4">Uncharacterized protein</fullName>
    </submittedName>
</protein>
<feature type="signal peptide" evidence="1">
    <location>
        <begin position="1"/>
        <end position="24"/>
    </location>
</feature>
<dbReference type="STRING" id="27835.A0A0N4XKU8"/>
<dbReference type="AlphaFoldDB" id="A0A0N4XKU8"/>
<dbReference type="WBParaSite" id="NBR_0000315001-mRNA-1">
    <property type="protein sequence ID" value="NBR_0000315001-mRNA-1"/>
    <property type="gene ID" value="NBR_0000315001"/>
</dbReference>
<keyword evidence="3" id="KW-1185">Reference proteome</keyword>
<name>A0A0N4XKU8_NIPBR</name>
<evidence type="ECO:0000313" key="3">
    <source>
        <dbReference type="Proteomes" id="UP000271162"/>
    </source>
</evidence>
<sequence>MAQYYSHLLRFSLVQVFFLALCSAYPYFMNPDYELLEVARPVPMQLTKRALDRLESNDFGLFKRALSKRSFDR</sequence>
<dbReference type="Proteomes" id="UP000271162">
    <property type="component" value="Unassembled WGS sequence"/>
</dbReference>
<evidence type="ECO:0000256" key="1">
    <source>
        <dbReference type="SAM" id="SignalP"/>
    </source>
</evidence>
<feature type="chain" id="PRO_5043124715" evidence="1">
    <location>
        <begin position="25"/>
        <end position="73"/>
    </location>
</feature>
<evidence type="ECO:0000313" key="4">
    <source>
        <dbReference type="WBParaSite" id="NBR_0000315001-mRNA-1"/>
    </source>
</evidence>
<evidence type="ECO:0000313" key="2">
    <source>
        <dbReference type="EMBL" id="VDL66740.1"/>
    </source>
</evidence>
<reference evidence="2 3" key="2">
    <citation type="submission" date="2018-11" db="EMBL/GenBank/DDBJ databases">
        <authorList>
            <consortium name="Pathogen Informatics"/>
        </authorList>
    </citation>
    <scope>NUCLEOTIDE SEQUENCE [LARGE SCALE GENOMIC DNA]</scope>
</reference>
<dbReference type="EMBL" id="UYSL01004375">
    <property type="protein sequence ID" value="VDL66740.1"/>
    <property type="molecule type" value="Genomic_DNA"/>
</dbReference>
<gene>
    <name evidence="2" type="ORF">NBR_LOCUS3151</name>
</gene>
<reference evidence="4" key="1">
    <citation type="submission" date="2017-02" db="UniProtKB">
        <authorList>
            <consortium name="WormBaseParasite"/>
        </authorList>
    </citation>
    <scope>IDENTIFICATION</scope>
</reference>
<organism evidence="4">
    <name type="scientific">Nippostrongylus brasiliensis</name>
    <name type="common">Rat hookworm</name>
    <dbReference type="NCBI Taxonomy" id="27835"/>
    <lineage>
        <taxon>Eukaryota</taxon>
        <taxon>Metazoa</taxon>
        <taxon>Ecdysozoa</taxon>
        <taxon>Nematoda</taxon>
        <taxon>Chromadorea</taxon>
        <taxon>Rhabditida</taxon>
        <taxon>Rhabditina</taxon>
        <taxon>Rhabditomorpha</taxon>
        <taxon>Strongyloidea</taxon>
        <taxon>Heligmosomidae</taxon>
        <taxon>Nippostrongylus</taxon>
    </lineage>
</organism>